<sequence length="219" mass="26076">MDKDKQIQKVSKLSLEKLSEDSKLIKRGLRDLSIWPKIEELFNKLKEGYQAGDIDECIKLCLEVFETDPNHFFTLCYYGRCLYQKDEFEKSVEYLTHCLEEESNYFFLWKFRGDCYYKMKEYEKALEDYKKSFALDSTNGAALDNMAQCSFLLGDFKGAHDYIDQAIQVENESDMPMIRKAQFFEYQERIDEALEQYKKTLEDFPHSEYARNKIVELSK</sequence>
<gene>
    <name evidence="4" type="ORF">COX73_02570</name>
</gene>
<dbReference type="InterPro" id="IPR019734">
    <property type="entry name" value="TPR_rpt"/>
</dbReference>
<keyword evidence="1" id="KW-0677">Repeat</keyword>
<dbReference type="Proteomes" id="UP000231469">
    <property type="component" value="Unassembled WGS sequence"/>
</dbReference>
<dbReference type="InterPro" id="IPR051685">
    <property type="entry name" value="Ycf3/AcsC/BcsC/TPR_MFPF"/>
</dbReference>
<evidence type="ECO:0000313" key="4">
    <source>
        <dbReference type="EMBL" id="PJA02092.1"/>
    </source>
</evidence>
<comment type="caution">
    <text evidence="4">The sequence shown here is derived from an EMBL/GenBank/DDBJ whole genome shotgun (WGS) entry which is preliminary data.</text>
</comment>
<dbReference type="PANTHER" id="PTHR44943:SF8">
    <property type="entry name" value="TPR REPEAT-CONTAINING PROTEIN MJ0263"/>
    <property type="match status" value="1"/>
</dbReference>
<feature type="repeat" description="TPR" evidence="3">
    <location>
        <begin position="106"/>
        <end position="139"/>
    </location>
</feature>
<reference evidence="5" key="1">
    <citation type="submission" date="2017-09" db="EMBL/GenBank/DDBJ databases">
        <title>Depth-based differentiation of microbial function through sediment-hosted aquifers and enrichment of novel symbionts in the deep terrestrial subsurface.</title>
        <authorList>
            <person name="Probst A.J."/>
            <person name="Ladd B."/>
            <person name="Jarett J.K."/>
            <person name="Geller-Mcgrath D.E."/>
            <person name="Sieber C.M.K."/>
            <person name="Emerson J.B."/>
            <person name="Anantharaman K."/>
            <person name="Thomas B.C."/>
            <person name="Malmstrom R."/>
            <person name="Stieglmeier M."/>
            <person name="Klingl A."/>
            <person name="Woyke T."/>
            <person name="Ryan C.M."/>
            <person name="Banfield J.F."/>
        </authorList>
    </citation>
    <scope>NUCLEOTIDE SEQUENCE [LARGE SCALE GENOMIC DNA]</scope>
</reference>
<evidence type="ECO:0000313" key="5">
    <source>
        <dbReference type="Proteomes" id="UP000231469"/>
    </source>
</evidence>
<evidence type="ECO:0000256" key="3">
    <source>
        <dbReference type="PROSITE-ProRule" id="PRU00339"/>
    </source>
</evidence>
<proteinExistence type="predicted"/>
<dbReference type="Pfam" id="PF00515">
    <property type="entry name" value="TPR_1"/>
    <property type="match status" value="1"/>
</dbReference>
<protein>
    <submittedName>
        <fullName evidence="4">Uncharacterized protein</fullName>
    </submittedName>
</protein>
<organism evidence="4 5">
    <name type="scientific">bacterium (Candidatus Gribaldobacteria) CG_4_10_14_0_2_um_filter_36_18</name>
    <dbReference type="NCBI Taxonomy" id="2014264"/>
    <lineage>
        <taxon>Bacteria</taxon>
        <taxon>Candidatus Gribaldobacteria</taxon>
    </lineage>
</organism>
<dbReference type="InterPro" id="IPR011990">
    <property type="entry name" value="TPR-like_helical_dom_sf"/>
</dbReference>
<accession>A0A2M7VJS6</accession>
<dbReference type="AlphaFoldDB" id="A0A2M7VJS6"/>
<dbReference type="Gene3D" id="1.25.40.10">
    <property type="entry name" value="Tetratricopeptide repeat domain"/>
    <property type="match status" value="1"/>
</dbReference>
<dbReference type="PROSITE" id="PS50005">
    <property type="entry name" value="TPR"/>
    <property type="match status" value="1"/>
</dbReference>
<dbReference type="PANTHER" id="PTHR44943">
    <property type="entry name" value="CELLULOSE SYNTHASE OPERON PROTEIN C"/>
    <property type="match status" value="1"/>
</dbReference>
<dbReference type="SMART" id="SM00028">
    <property type="entry name" value="TPR"/>
    <property type="match status" value="5"/>
</dbReference>
<keyword evidence="2 3" id="KW-0802">TPR repeat</keyword>
<evidence type="ECO:0000256" key="2">
    <source>
        <dbReference type="ARBA" id="ARBA00022803"/>
    </source>
</evidence>
<dbReference type="SUPFAM" id="SSF48452">
    <property type="entry name" value="TPR-like"/>
    <property type="match status" value="1"/>
</dbReference>
<dbReference type="EMBL" id="PFPS01000109">
    <property type="protein sequence ID" value="PJA02092.1"/>
    <property type="molecule type" value="Genomic_DNA"/>
</dbReference>
<evidence type="ECO:0000256" key="1">
    <source>
        <dbReference type="ARBA" id="ARBA00022737"/>
    </source>
</evidence>
<name>A0A2M7VJS6_9BACT</name>